<protein>
    <submittedName>
        <fullName evidence="1">Uncharacterized protein</fullName>
    </submittedName>
</protein>
<proteinExistence type="predicted"/>
<evidence type="ECO:0000313" key="1">
    <source>
        <dbReference type="EMBL" id="KAJ7519111.1"/>
    </source>
</evidence>
<sequence>MRSPFIVLLRALQTLLELFICDFPPWNRRSMQSSLDQCNSSTIMFGLNCWR</sequence>
<name>A0ACC2ANN3_DIPCM</name>
<dbReference type="EMBL" id="CM055111">
    <property type="protein sequence ID" value="KAJ7519111.1"/>
    <property type="molecule type" value="Genomic_DNA"/>
</dbReference>
<evidence type="ECO:0000313" key="2">
    <source>
        <dbReference type="Proteomes" id="UP001162992"/>
    </source>
</evidence>
<keyword evidence="2" id="KW-1185">Reference proteome</keyword>
<gene>
    <name evidence="1" type="ORF">O6H91_20G023200</name>
</gene>
<reference evidence="2" key="1">
    <citation type="journal article" date="2024" name="Proc. Natl. Acad. Sci. U.S.A.">
        <title>Extraordinary preservation of gene collinearity over three hundred million years revealed in homosporous lycophytes.</title>
        <authorList>
            <person name="Li C."/>
            <person name="Wickell D."/>
            <person name="Kuo L.Y."/>
            <person name="Chen X."/>
            <person name="Nie B."/>
            <person name="Liao X."/>
            <person name="Peng D."/>
            <person name="Ji J."/>
            <person name="Jenkins J."/>
            <person name="Williams M."/>
            <person name="Shu S."/>
            <person name="Plott C."/>
            <person name="Barry K."/>
            <person name="Rajasekar S."/>
            <person name="Grimwood J."/>
            <person name="Han X."/>
            <person name="Sun S."/>
            <person name="Hou Z."/>
            <person name="He W."/>
            <person name="Dai G."/>
            <person name="Sun C."/>
            <person name="Schmutz J."/>
            <person name="Leebens-Mack J.H."/>
            <person name="Li F.W."/>
            <person name="Wang L."/>
        </authorList>
    </citation>
    <scope>NUCLEOTIDE SEQUENCE [LARGE SCALE GENOMIC DNA]</scope>
    <source>
        <strain evidence="2">cv. PW_Plant_1</strain>
    </source>
</reference>
<comment type="caution">
    <text evidence="1">The sequence shown here is derived from an EMBL/GenBank/DDBJ whole genome shotgun (WGS) entry which is preliminary data.</text>
</comment>
<accession>A0ACC2ANN3</accession>
<dbReference type="Proteomes" id="UP001162992">
    <property type="component" value="Chromosome 20"/>
</dbReference>
<organism evidence="1 2">
    <name type="scientific">Diphasiastrum complanatum</name>
    <name type="common">Issler's clubmoss</name>
    <name type="synonym">Lycopodium complanatum</name>
    <dbReference type="NCBI Taxonomy" id="34168"/>
    <lineage>
        <taxon>Eukaryota</taxon>
        <taxon>Viridiplantae</taxon>
        <taxon>Streptophyta</taxon>
        <taxon>Embryophyta</taxon>
        <taxon>Tracheophyta</taxon>
        <taxon>Lycopodiopsida</taxon>
        <taxon>Lycopodiales</taxon>
        <taxon>Lycopodiaceae</taxon>
        <taxon>Lycopodioideae</taxon>
        <taxon>Diphasiastrum</taxon>
    </lineage>
</organism>